<dbReference type="InterPro" id="IPR003386">
    <property type="entry name" value="LACT/PDAT_acylTrfase"/>
</dbReference>
<dbReference type="GO" id="GO:0008374">
    <property type="term" value="F:O-acyltransferase activity"/>
    <property type="evidence" value="ECO:0007669"/>
    <property type="project" value="InterPro"/>
</dbReference>
<gene>
    <name evidence="1" type="ORF">SARC_05868</name>
</gene>
<keyword evidence="2" id="KW-1185">Reference proteome</keyword>
<protein>
    <submittedName>
        <fullName evidence="1">Uncharacterized protein</fullName>
    </submittedName>
</protein>
<dbReference type="Proteomes" id="UP000054560">
    <property type="component" value="Unassembled WGS sequence"/>
</dbReference>
<dbReference type="RefSeq" id="XP_014155733.1">
    <property type="nucleotide sequence ID" value="XM_014300258.1"/>
</dbReference>
<dbReference type="EMBL" id="KQ241990">
    <property type="protein sequence ID" value="KNC81831.1"/>
    <property type="molecule type" value="Genomic_DNA"/>
</dbReference>
<dbReference type="Gene3D" id="3.40.50.1820">
    <property type="entry name" value="alpha/beta hydrolase"/>
    <property type="match status" value="1"/>
</dbReference>
<proteinExistence type="predicted"/>
<evidence type="ECO:0000313" key="1">
    <source>
        <dbReference type="EMBL" id="KNC81831.1"/>
    </source>
</evidence>
<dbReference type="Pfam" id="PF02450">
    <property type="entry name" value="LCAT"/>
    <property type="match status" value="1"/>
</dbReference>
<dbReference type="InterPro" id="IPR029058">
    <property type="entry name" value="AB_hydrolase_fold"/>
</dbReference>
<name>A0A0L0FZ29_9EUKA</name>
<dbReference type="STRING" id="667725.A0A0L0FZ29"/>
<dbReference type="AlphaFoldDB" id="A0A0L0FZ29"/>
<dbReference type="OrthoDB" id="190846at2759"/>
<dbReference type="GO" id="GO:0006629">
    <property type="term" value="P:lipid metabolic process"/>
    <property type="evidence" value="ECO:0007669"/>
    <property type="project" value="InterPro"/>
</dbReference>
<sequence>MTIVQISSGDGGLYLERDFEGDTILDDYLTCPPVARLVNVYGINLPTEAGYAFRIQQGTLDSCLFTKYKLDKAFRTDTHKCVDGTLYENKHTVQKQRDGTRKCSGDGTVTYQSLSYPLNWEDNEKTTVENHEFEDMEHRAMLADPRLHEVLIKHVCKMSG</sequence>
<evidence type="ECO:0000313" key="2">
    <source>
        <dbReference type="Proteomes" id="UP000054560"/>
    </source>
</evidence>
<reference evidence="1 2" key="1">
    <citation type="submission" date="2011-02" db="EMBL/GenBank/DDBJ databases">
        <title>The Genome Sequence of Sphaeroforma arctica JP610.</title>
        <authorList>
            <consortium name="The Broad Institute Genome Sequencing Platform"/>
            <person name="Russ C."/>
            <person name="Cuomo C."/>
            <person name="Young S.K."/>
            <person name="Zeng Q."/>
            <person name="Gargeya S."/>
            <person name="Alvarado L."/>
            <person name="Berlin A."/>
            <person name="Chapman S.B."/>
            <person name="Chen Z."/>
            <person name="Freedman E."/>
            <person name="Gellesch M."/>
            <person name="Goldberg J."/>
            <person name="Griggs A."/>
            <person name="Gujja S."/>
            <person name="Heilman E."/>
            <person name="Heiman D."/>
            <person name="Howarth C."/>
            <person name="Mehta T."/>
            <person name="Neiman D."/>
            <person name="Pearson M."/>
            <person name="Roberts A."/>
            <person name="Saif S."/>
            <person name="Shea T."/>
            <person name="Shenoy N."/>
            <person name="Sisk P."/>
            <person name="Stolte C."/>
            <person name="Sykes S."/>
            <person name="White J."/>
            <person name="Yandava C."/>
            <person name="Burger G."/>
            <person name="Gray M.W."/>
            <person name="Holland P.W.H."/>
            <person name="King N."/>
            <person name="Lang F.B.F."/>
            <person name="Roger A.J."/>
            <person name="Ruiz-Trillo I."/>
            <person name="Haas B."/>
            <person name="Nusbaum C."/>
            <person name="Birren B."/>
        </authorList>
    </citation>
    <scope>NUCLEOTIDE SEQUENCE [LARGE SCALE GENOMIC DNA]</scope>
    <source>
        <strain evidence="1 2">JP610</strain>
    </source>
</reference>
<accession>A0A0L0FZ29</accession>
<dbReference type="GeneID" id="25906372"/>
<organism evidence="1 2">
    <name type="scientific">Sphaeroforma arctica JP610</name>
    <dbReference type="NCBI Taxonomy" id="667725"/>
    <lineage>
        <taxon>Eukaryota</taxon>
        <taxon>Ichthyosporea</taxon>
        <taxon>Ichthyophonida</taxon>
        <taxon>Sphaeroforma</taxon>
    </lineage>
</organism>